<proteinExistence type="predicted"/>
<evidence type="ECO:0000313" key="1">
    <source>
        <dbReference type="EMBL" id="KAA0056735.1"/>
    </source>
</evidence>
<dbReference type="Proteomes" id="UP000321393">
    <property type="component" value="Unassembled WGS sequence"/>
</dbReference>
<accession>A0A5D3DBL5</accession>
<organism evidence="2 4">
    <name type="scientific">Cucumis melo var. makuwa</name>
    <name type="common">Oriental melon</name>
    <dbReference type="NCBI Taxonomy" id="1194695"/>
    <lineage>
        <taxon>Eukaryota</taxon>
        <taxon>Viridiplantae</taxon>
        <taxon>Streptophyta</taxon>
        <taxon>Embryophyta</taxon>
        <taxon>Tracheophyta</taxon>
        <taxon>Spermatophyta</taxon>
        <taxon>Magnoliopsida</taxon>
        <taxon>eudicotyledons</taxon>
        <taxon>Gunneridae</taxon>
        <taxon>Pentapetalae</taxon>
        <taxon>rosids</taxon>
        <taxon>fabids</taxon>
        <taxon>Cucurbitales</taxon>
        <taxon>Cucurbitaceae</taxon>
        <taxon>Benincaseae</taxon>
        <taxon>Cucumis</taxon>
    </lineage>
</organism>
<protein>
    <submittedName>
        <fullName evidence="2">Ty1-copia retrotransposon protein</fullName>
    </submittedName>
</protein>
<dbReference type="Proteomes" id="UP000321947">
    <property type="component" value="Unassembled WGS sequence"/>
</dbReference>
<dbReference type="EMBL" id="SSTD01005935">
    <property type="protein sequence ID" value="TYK21031.1"/>
    <property type="molecule type" value="Genomic_DNA"/>
</dbReference>
<evidence type="ECO:0000313" key="2">
    <source>
        <dbReference type="EMBL" id="TYK21031.1"/>
    </source>
</evidence>
<name>A0A5D3DBL5_CUCMM</name>
<sequence>MSLLPIRHLILQQSLQHLLIQNHPQYLLIVVDKVKNDQVIDPEKYAKDNKTIRRHLLNHMSDPIIDLFVAQKSAKDIWSTLDS</sequence>
<comment type="caution">
    <text evidence="2">The sequence shown here is derived from an EMBL/GenBank/DDBJ whole genome shotgun (WGS) entry which is preliminary data.</text>
</comment>
<gene>
    <name evidence="2" type="ORF">E5676_scaffold778G00260</name>
    <name evidence="1" type="ORF">E6C27_scaffold486G00070</name>
</gene>
<dbReference type="OrthoDB" id="1717187at2759"/>
<evidence type="ECO:0000313" key="4">
    <source>
        <dbReference type="Proteomes" id="UP000321947"/>
    </source>
</evidence>
<dbReference type="AlphaFoldDB" id="A0A5D3DBL5"/>
<evidence type="ECO:0000313" key="3">
    <source>
        <dbReference type="Proteomes" id="UP000321393"/>
    </source>
</evidence>
<reference evidence="3 4" key="1">
    <citation type="submission" date="2019-08" db="EMBL/GenBank/DDBJ databases">
        <title>Draft genome sequences of two oriental melons (Cucumis melo L. var makuwa).</title>
        <authorList>
            <person name="Kwon S.-Y."/>
        </authorList>
    </citation>
    <scope>NUCLEOTIDE SEQUENCE [LARGE SCALE GENOMIC DNA]</scope>
    <source>
        <strain evidence="4">cv. Chang Bougi</strain>
        <strain evidence="3">cv. SW 3</strain>
        <tissue evidence="2">Leaf</tissue>
    </source>
</reference>
<dbReference type="EMBL" id="SSTE01007295">
    <property type="protein sequence ID" value="KAA0056735.1"/>
    <property type="molecule type" value="Genomic_DNA"/>
</dbReference>